<keyword evidence="3" id="KW-1185">Reference proteome</keyword>
<evidence type="ECO:0000313" key="2">
    <source>
        <dbReference type="EMBL" id="CAE7225659.1"/>
    </source>
</evidence>
<name>A0A812KDQ7_9DINO</name>
<evidence type="ECO:0000256" key="1">
    <source>
        <dbReference type="SAM" id="MobiDB-lite"/>
    </source>
</evidence>
<protein>
    <submittedName>
        <fullName evidence="2">Uncharacterized protein</fullName>
    </submittedName>
</protein>
<reference evidence="2" key="1">
    <citation type="submission" date="2021-02" db="EMBL/GenBank/DDBJ databases">
        <authorList>
            <person name="Dougan E. K."/>
            <person name="Rhodes N."/>
            <person name="Thang M."/>
            <person name="Chan C."/>
        </authorList>
    </citation>
    <scope>NUCLEOTIDE SEQUENCE</scope>
</reference>
<dbReference type="AlphaFoldDB" id="A0A812KDQ7"/>
<accession>A0A812KDQ7</accession>
<comment type="caution">
    <text evidence="2">The sequence shown here is derived from an EMBL/GenBank/DDBJ whole genome shotgun (WGS) entry which is preliminary data.</text>
</comment>
<feature type="region of interest" description="Disordered" evidence="1">
    <location>
        <begin position="1"/>
        <end position="20"/>
    </location>
</feature>
<dbReference type="OrthoDB" id="408225at2759"/>
<proteinExistence type="predicted"/>
<feature type="compositionally biased region" description="Basic and acidic residues" evidence="1">
    <location>
        <begin position="53"/>
        <end position="69"/>
    </location>
</feature>
<sequence>MVGGNPCLRGVWPHGGAPPSEMRWQQLEGGVWREAGKTIVLASPRVVPAAVEADSKPEGSDSADARLVEESNPSPEKVPAPQESPPDWFSLDSLAASRYVDEGDAEKPVMEAYATVPEVATPTSLQALSGSATIPTELRRRVSEEVENLLAKANLDFMHGDVDTNGLVEDCCLALLHAHDDGTEISHDRLSAEVVRTILQGWDQFRKRGLEAEPQTVSQRSRFRAYIDAHEAMPREPDLEDHMHPSSVCLHDSNSCLVMSCRNSMACDPCQVS</sequence>
<dbReference type="EMBL" id="CAJNJA010007514">
    <property type="protein sequence ID" value="CAE7225659.1"/>
    <property type="molecule type" value="Genomic_DNA"/>
</dbReference>
<feature type="region of interest" description="Disordered" evidence="1">
    <location>
        <begin position="50"/>
        <end position="87"/>
    </location>
</feature>
<evidence type="ECO:0000313" key="3">
    <source>
        <dbReference type="Proteomes" id="UP000601435"/>
    </source>
</evidence>
<organism evidence="2 3">
    <name type="scientific">Symbiodinium necroappetens</name>
    <dbReference type="NCBI Taxonomy" id="1628268"/>
    <lineage>
        <taxon>Eukaryota</taxon>
        <taxon>Sar</taxon>
        <taxon>Alveolata</taxon>
        <taxon>Dinophyceae</taxon>
        <taxon>Suessiales</taxon>
        <taxon>Symbiodiniaceae</taxon>
        <taxon>Symbiodinium</taxon>
    </lineage>
</organism>
<gene>
    <name evidence="2" type="ORF">SNEC2469_LOCUS3166</name>
</gene>
<dbReference type="Proteomes" id="UP000601435">
    <property type="component" value="Unassembled WGS sequence"/>
</dbReference>